<evidence type="ECO:0000313" key="2">
    <source>
        <dbReference type="EMBL" id="SBS72430.1"/>
    </source>
</evidence>
<reference evidence="2" key="1">
    <citation type="submission" date="2016-03" db="EMBL/GenBank/DDBJ databases">
        <authorList>
            <person name="Ploux O."/>
        </authorList>
    </citation>
    <scope>NUCLEOTIDE SEQUENCE</scope>
    <source>
        <strain evidence="2">UC1</strain>
    </source>
</reference>
<evidence type="ECO:0000256" key="1">
    <source>
        <dbReference type="SAM" id="MobiDB-lite"/>
    </source>
</evidence>
<feature type="compositionally biased region" description="Basic and acidic residues" evidence="1">
    <location>
        <begin position="45"/>
        <end position="56"/>
    </location>
</feature>
<accession>A0A1Y5P4H6</accession>
<gene>
    <name evidence="2" type="ORF">MIPYR_30006</name>
</gene>
<feature type="compositionally biased region" description="Basic and acidic residues" evidence="1">
    <location>
        <begin position="1"/>
        <end position="16"/>
    </location>
</feature>
<dbReference type="EMBL" id="FLQR01000007">
    <property type="protein sequence ID" value="SBS72430.1"/>
    <property type="molecule type" value="Genomic_DNA"/>
</dbReference>
<protein>
    <submittedName>
        <fullName evidence="2">Uncharacterized protein</fullName>
    </submittedName>
</protein>
<feature type="compositionally biased region" description="Basic residues" evidence="1">
    <location>
        <begin position="31"/>
        <end position="44"/>
    </location>
</feature>
<proteinExistence type="predicted"/>
<feature type="region of interest" description="Disordered" evidence="1">
    <location>
        <begin position="1"/>
        <end position="73"/>
    </location>
</feature>
<dbReference type="AlphaFoldDB" id="A0A1Y5P4H6"/>
<sequence>MDDAHAGQRHEGHARGDLLLPRRAQPDPGRRAGHRVQPVHRQHPQGREEDHDDRAGGARLRGRVRGGSGGAEDLLGLHRRTRRQRAIGRLRSHAHLHLDARPQGRADVDDGCADGPHRRRQDGAVPARGARVVDAAIAAGGLAGRVRSLAPQHLTWCCGAMSLGSLPPPAQLPFQMLGHPCKMSSVPNLAPTTMSPCLTRT</sequence>
<organism evidence="2">
    <name type="scientific">uncultured Microbacterium sp</name>
    <dbReference type="NCBI Taxonomy" id="191216"/>
    <lineage>
        <taxon>Bacteria</taxon>
        <taxon>Bacillati</taxon>
        <taxon>Actinomycetota</taxon>
        <taxon>Actinomycetes</taxon>
        <taxon>Micrococcales</taxon>
        <taxon>Microbacteriaceae</taxon>
        <taxon>Microbacterium</taxon>
        <taxon>environmental samples</taxon>
    </lineage>
</organism>
<name>A0A1Y5P4H6_9MICO</name>